<dbReference type="EMBL" id="CP130318">
    <property type="protein sequence ID" value="WNQ09230.1"/>
    <property type="molecule type" value="Genomic_DNA"/>
</dbReference>
<reference evidence="3 4" key="1">
    <citation type="submission" date="2022-02" db="EMBL/GenBank/DDBJ databases">
        <title>Paenibacillus sp. MBLB1776 Whole Genome Shotgun Sequencing.</title>
        <authorList>
            <person name="Hwang C.Y."/>
            <person name="Cho E.-S."/>
            <person name="Seo M.-J."/>
        </authorList>
    </citation>
    <scope>NUCLEOTIDE SEQUENCE [LARGE SCALE GENOMIC DNA]</scope>
    <source>
        <strain evidence="3 4">MBLB1776</strain>
    </source>
</reference>
<dbReference type="RefSeq" id="WP_315602999.1">
    <property type="nucleotide sequence ID" value="NZ_CP130318.1"/>
</dbReference>
<dbReference type="InterPro" id="IPR008979">
    <property type="entry name" value="Galactose-bd-like_sf"/>
</dbReference>
<dbReference type="Proteomes" id="UP001305702">
    <property type="component" value="Chromosome"/>
</dbReference>
<dbReference type="InterPro" id="IPR000421">
    <property type="entry name" value="FA58C"/>
</dbReference>
<dbReference type="KEGG" id="paun:MJA45_16450"/>
<dbReference type="Gene3D" id="2.60.120.260">
    <property type="entry name" value="Galactose-binding domain-like"/>
    <property type="match status" value="1"/>
</dbReference>
<dbReference type="SUPFAM" id="SSF49899">
    <property type="entry name" value="Concanavalin A-like lectins/glucanases"/>
    <property type="match status" value="1"/>
</dbReference>
<sequence length="393" mass="42296">MLGVSALLSASLFLPGTTLAATPYDNAVLADHPVGYWPIAPGATTDLTGHGLNGSFTGTPSSTIMPNGDTAPVFNGINQYFTIPDHPYLEVTRTGVLTIEAWIRPDVLQFAHSEGSGYVHWMGKGEAGQHSWVARMYNYTNSENRPNRISGYSFNLTGGLGAGSYFQDPVTVGEWIHYALVINTVNTSSSYTTGYTKIYKNGVLRDQDRLSDYNIIPGDGTAPMRIGTRDLASFFQGAIGKVAVYDYEVTPTQLAAHGNVMNATRLTTPSTNVTASSDDGNVPANTLDGSLATRWSANGDGQWIQWDLGASKTVDHVKVAWYNGDARTASFDIKVSNDGTTWTSVYSGASSGTTLGLEAYDLANPSARYVRIIGHGNSINLWNSITETEIWGY</sequence>
<gene>
    <name evidence="3" type="ORF">MJA45_16450</name>
</gene>
<dbReference type="Gene3D" id="2.60.120.200">
    <property type="match status" value="1"/>
</dbReference>
<evidence type="ECO:0000313" key="4">
    <source>
        <dbReference type="Proteomes" id="UP001305702"/>
    </source>
</evidence>
<dbReference type="InterPro" id="IPR013320">
    <property type="entry name" value="ConA-like_dom_sf"/>
</dbReference>
<dbReference type="Pfam" id="PF13385">
    <property type="entry name" value="Laminin_G_3"/>
    <property type="match status" value="1"/>
</dbReference>
<feature type="domain" description="F5/8 type C" evidence="2">
    <location>
        <begin position="249"/>
        <end position="393"/>
    </location>
</feature>
<dbReference type="AlphaFoldDB" id="A0AA96LBH0"/>
<evidence type="ECO:0000259" key="2">
    <source>
        <dbReference type="PROSITE" id="PS50022"/>
    </source>
</evidence>
<organism evidence="3 4">
    <name type="scientific">Paenibacillus aurantius</name>
    <dbReference type="NCBI Taxonomy" id="2918900"/>
    <lineage>
        <taxon>Bacteria</taxon>
        <taxon>Bacillati</taxon>
        <taxon>Bacillota</taxon>
        <taxon>Bacilli</taxon>
        <taxon>Bacillales</taxon>
        <taxon>Paenibacillaceae</taxon>
        <taxon>Paenibacillus</taxon>
    </lineage>
</organism>
<keyword evidence="1" id="KW-0732">Signal</keyword>
<name>A0AA96LBH0_9BACL</name>
<protein>
    <submittedName>
        <fullName evidence="3">Discoidin domain-containing protein</fullName>
    </submittedName>
</protein>
<accession>A0AA96LBH0</accession>
<feature type="signal peptide" evidence="1">
    <location>
        <begin position="1"/>
        <end position="20"/>
    </location>
</feature>
<evidence type="ECO:0000256" key="1">
    <source>
        <dbReference type="SAM" id="SignalP"/>
    </source>
</evidence>
<dbReference type="SUPFAM" id="SSF49785">
    <property type="entry name" value="Galactose-binding domain-like"/>
    <property type="match status" value="1"/>
</dbReference>
<dbReference type="PROSITE" id="PS50022">
    <property type="entry name" value="FA58C_3"/>
    <property type="match status" value="1"/>
</dbReference>
<evidence type="ECO:0000313" key="3">
    <source>
        <dbReference type="EMBL" id="WNQ09230.1"/>
    </source>
</evidence>
<proteinExistence type="predicted"/>
<feature type="chain" id="PRO_5041740108" evidence="1">
    <location>
        <begin position="21"/>
        <end position="393"/>
    </location>
</feature>
<dbReference type="Pfam" id="PF00754">
    <property type="entry name" value="F5_F8_type_C"/>
    <property type="match status" value="1"/>
</dbReference>
<keyword evidence="4" id="KW-1185">Reference proteome</keyword>